<keyword evidence="2" id="KW-0472">Membrane</keyword>
<dbReference type="CDD" id="cd23799">
    <property type="entry name" value="UBCc_UBE2J"/>
    <property type="match status" value="1"/>
</dbReference>
<comment type="caution">
    <text evidence="4">The sequence shown here is derived from an EMBL/GenBank/DDBJ whole genome shotgun (WGS) entry which is preliminary data.</text>
</comment>
<dbReference type="PROSITE" id="PS50127">
    <property type="entry name" value="UBC_2"/>
    <property type="match status" value="1"/>
</dbReference>
<name>A0AAW1Q773_9CHLO</name>
<dbReference type="FunFam" id="3.10.110.10:FF:000056">
    <property type="entry name" value="ubiquitin-conjugating enzyme E2 32"/>
    <property type="match status" value="1"/>
</dbReference>
<accession>A0AAW1Q773</accession>
<dbReference type="SUPFAM" id="SSF54495">
    <property type="entry name" value="UBC-like"/>
    <property type="match status" value="1"/>
</dbReference>
<proteinExistence type="predicted"/>
<keyword evidence="2" id="KW-0812">Transmembrane</keyword>
<keyword evidence="5" id="KW-1185">Reference proteome</keyword>
<evidence type="ECO:0000259" key="3">
    <source>
        <dbReference type="PROSITE" id="PS50127"/>
    </source>
</evidence>
<dbReference type="PANTHER" id="PTHR24067">
    <property type="entry name" value="UBIQUITIN-CONJUGATING ENZYME E2"/>
    <property type="match status" value="1"/>
</dbReference>
<dbReference type="Gene3D" id="3.10.110.10">
    <property type="entry name" value="Ubiquitin Conjugating Enzyme"/>
    <property type="match status" value="1"/>
</dbReference>
<evidence type="ECO:0000313" key="4">
    <source>
        <dbReference type="EMBL" id="KAK9816793.1"/>
    </source>
</evidence>
<protein>
    <recommendedName>
        <fullName evidence="3">UBC core domain-containing protein</fullName>
    </recommendedName>
</protein>
<evidence type="ECO:0000313" key="5">
    <source>
        <dbReference type="Proteomes" id="UP001489004"/>
    </source>
</evidence>
<evidence type="ECO:0000256" key="2">
    <source>
        <dbReference type="SAM" id="Phobius"/>
    </source>
</evidence>
<dbReference type="EMBL" id="JALJOR010000005">
    <property type="protein sequence ID" value="KAK9816793.1"/>
    <property type="molecule type" value="Genomic_DNA"/>
</dbReference>
<sequence>MRNPAIKRILQEMKEFQKEDGSEMLAVALEDNVFEWHFAIRGPPDTEFEGGIYHGRILLPPEYPFKPPSFLMLTPNGRFETGVKICLSISSHHPEHWQPSWSVRTALTALVAFMPTPGGGAIGSLDYTKDEKLVLVRKSRAEPPTFGSAARQQIIQEVHQRMLDYKAPSKQPQEAAEQQDSKSDTADLQSAGRPAAPVAQSWEDLALTVLAGVICFLIALLLLRKVIVASGADITSSL</sequence>
<keyword evidence="2" id="KW-1133">Transmembrane helix</keyword>
<reference evidence="4 5" key="1">
    <citation type="journal article" date="2024" name="Nat. Commun.">
        <title>Phylogenomics reveals the evolutionary origins of lichenization in chlorophyte algae.</title>
        <authorList>
            <person name="Puginier C."/>
            <person name="Libourel C."/>
            <person name="Otte J."/>
            <person name="Skaloud P."/>
            <person name="Haon M."/>
            <person name="Grisel S."/>
            <person name="Petersen M."/>
            <person name="Berrin J.G."/>
            <person name="Delaux P.M."/>
            <person name="Dal Grande F."/>
            <person name="Keller J."/>
        </authorList>
    </citation>
    <scope>NUCLEOTIDE SEQUENCE [LARGE SCALE GENOMIC DNA]</scope>
    <source>
        <strain evidence="4 5">SAG 2043</strain>
    </source>
</reference>
<dbReference type="AlphaFoldDB" id="A0AAW1Q773"/>
<feature type="domain" description="UBC core" evidence="3">
    <location>
        <begin position="4"/>
        <end position="159"/>
    </location>
</feature>
<dbReference type="InterPro" id="IPR050113">
    <property type="entry name" value="Ub_conjugating_enzyme"/>
</dbReference>
<evidence type="ECO:0000256" key="1">
    <source>
        <dbReference type="SAM" id="MobiDB-lite"/>
    </source>
</evidence>
<organism evidence="4 5">
    <name type="scientific">[Myrmecia] bisecta</name>
    <dbReference type="NCBI Taxonomy" id="41462"/>
    <lineage>
        <taxon>Eukaryota</taxon>
        <taxon>Viridiplantae</taxon>
        <taxon>Chlorophyta</taxon>
        <taxon>core chlorophytes</taxon>
        <taxon>Trebouxiophyceae</taxon>
        <taxon>Trebouxiales</taxon>
        <taxon>Trebouxiaceae</taxon>
        <taxon>Myrmecia</taxon>
    </lineage>
</organism>
<dbReference type="InterPro" id="IPR016135">
    <property type="entry name" value="UBQ-conjugating_enzyme/RWD"/>
</dbReference>
<feature type="region of interest" description="Disordered" evidence="1">
    <location>
        <begin position="167"/>
        <end position="192"/>
    </location>
</feature>
<dbReference type="InterPro" id="IPR000608">
    <property type="entry name" value="UBC"/>
</dbReference>
<dbReference type="Pfam" id="PF00179">
    <property type="entry name" value="UQ_con"/>
    <property type="match status" value="1"/>
</dbReference>
<gene>
    <name evidence="4" type="ORF">WJX72_005172</name>
</gene>
<dbReference type="SMART" id="SM00212">
    <property type="entry name" value="UBCc"/>
    <property type="match status" value="1"/>
</dbReference>
<feature type="transmembrane region" description="Helical" evidence="2">
    <location>
        <begin position="205"/>
        <end position="223"/>
    </location>
</feature>
<dbReference type="Proteomes" id="UP001489004">
    <property type="component" value="Unassembled WGS sequence"/>
</dbReference>